<dbReference type="EMBL" id="JBHFFA010000006">
    <property type="protein sequence ID" value="KAL2621612.1"/>
    <property type="molecule type" value="Genomic_DNA"/>
</dbReference>
<comment type="caution">
    <text evidence="2">The sequence shown here is derived from an EMBL/GenBank/DDBJ whole genome shotgun (WGS) entry which is preliminary data.</text>
</comment>
<feature type="compositionally biased region" description="Basic residues" evidence="1">
    <location>
        <begin position="132"/>
        <end position="142"/>
    </location>
</feature>
<dbReference type="Proteomes" id="UP001605036">
    <property type="component" value="Unassembled WGS sequence"/>
</dbReference>
<organism evidence="2 3">
    <name type="scientific">Riccia fluitans</name>
    <dbReference type="NCBI Taxonomy" id="41844"/>
    <lineage>
        <taxon>Eukaryota</taxon>
        <taxon>Viridiplantae</taxon>
        <taxon>Streptophyta</taxon>
        <taxon>Embryophyta</taxon>
        <taxon>Marchantiophyta</taxon>
        <taxon>Marchantiopsida</taxon>
        <taxon>Marchantiidae</taxon>
        <taxon>Marchantiales</taxon>
        <taxon>Ricciaceae</taxon>
        <taxon>Riccia</taxon>
    </lineage>
</organism>
<dbReference type="AlphaFoldDB" id="A0ABD1Y4F0"/>
<evidence type="ECO:0000313" key="2">
    <source>
        <dbReference type="EMBL" id="KAL2621612.1"/>
    </source>
</evidence>
<sequence>MCKIDTKLTHRCSSEKLRCTWVYTTSAPISRVAVAHQQHSQLVKLATVEVSCSGAPAAIQRGTLRLEPTIRNEIQITRKTETGAKLDFKELPAEDVFHPSYRSTQAGECWTNVLYGKDNVRPRYPEASARGGSRRFGRSRLG</sequence>
<feature type="region of interest" description="Disordered" evidence="1">
    <location>
        <begin position="121"/>
        <end position="142"/>
    </location>
</feature>
<evidence type="ECO:0000313" key="3">
    <source>
        <dbReference type="Proteomes" id="UP001605036"/>
    </source>
</evidence>
<protein>
    <submittedName>
        <fullName evidence="2">Uncharacterized protein</fullName>
    </submittedName>
</protein>
<gene>
    <name evidence="2" type="ORF">R1flu_001817</name>
</gene>
<reference evidence="2 3" key="1">
    <citation type="submission" date="2024-09" db="EMBL/GenBank/DDBJ databases">
        <title>Chromosome-scale assembly of Riccia fluitans.</title>
        <authorList>
            <person name="Paukszto L."/>
            <person name="Sawicki J."/>
            <person name="Karawczyk K."/>
            <person name="Piernik-Szablinska J."/>
            <person name="Szczecinska M."/>
            <person name="Mazdziarz M."/>
        </authorList>
    </citation>
    <scope>NUCLEOTIDE SEQUENCE [LARGE SCALE GENOMIC DNA]</scope>
    <source>
        <strain evidence="2">Rf_01</strain>
        <tissue evidence="2">Aerial parts of the thallus</tissue>
    </source>
</reference>
<keyword evidence="3" id="KW-1185">Reference proteome</keyword>
<proteinExistence type="predicted"/>
<accession>A0ABD1Y4F0</accession>
<name>A0ABD1Y4F0_9MARC</name>
<evidence type="ECO:0000256" key="1">
    <source>
        <dbReference type="SAM" id="MobiDB-lite"/>
    </source>
</evidence>